<dbReference type="Proteomes" id="UP000321049">
    <property type="component" value="Unassembled WGS sequence"/>
</dbReference>
<dbReference type="InterPro" id="IPR013094">
    <property type="entry name" value="AB_hydrolase_3"/>
</dbReference>
<dbReference type="EMBL" id="BJWH01000047">
    <property type="protein sequence ID" value="GEM00466.1"/>
    <property type="molecule type" value="Genomic_DNA"/>
</dbReference>
<dbReference type="Gene3D" id="3.40.50.1820">
    <property type="entry name" value="alpha/beta hydrolase"/>
    <property type="match status" value="1"/>
</dbReference>
<name>A0A511JRK6_9CELL</name>
<keyword evidence="4" id="KW-1185">Reference proteome</keyword>
<dbReference type="GO" id="GO:0016787">
    <property type="term" value="F:hydrolase activity"/>
    <property type="evidence" value="ECO:0007669"/>
    <property type="project" value="UniProtKB-KW"/>
</dbReference>
<gene>
    <name evidence="3" type="ORF">CTE05_40120</name>
</gene>
<comment type="caution">
    <text evidence="3">The sequence shown here is derived from an EMBL/GenBank/DDBJ whole genome shotgun (WGS) entry which is preliminary data.</text>
</comment>
<evidence type="ECO:0000313" key="4">
    <source>
        <dbReference type="Proteomes" id="UP000321049"/>
    </source>
</evidence>
<dbReference type="InterPro" id="IPR050300">
    <property type="entry name" value="GDXG_lipolytic_enzyme"/>
</dbReference>
<dbReference type="PANTHER" id="PTHR48081:SF8">
    <property type="entry name" value="ALPHA_BETA HYDROLASE FOLD-3 DOMAIN-CONTAINING PROTEIN-RELATED"/>
    <property type="match status" value="1"/>
</dbReference>
<protein>
    <submittedName>
        <fullName evidence="3">Carboxylesterase</fullName>
    </submittedName>
</protein>
<evidence type="ECO:0000256" key="1">
    <source>
        <dbReference type="ARBA" id="ARBA00022801"/>
    </source>
</evidence>
<dbReference type="SUPFAM" id="SSF53474">
    <property type="entry name" value="alpha/beta-Hydrolases"/>
    <property type="match status" value="1"/>
</dbReference>
<accession>A0A511JRK6</accession>
<sequence>MPSDAQPAIEDDIATFRSDAREHARGLPRAMPHLPLGSYERVRVPGDAPVAELMVYRPTGAPDRPGVFVNLHGGGFVLGDWQGDDPYCRYLADAAGCVVVNVDYLLAPEHRFPAAVHQTAALLAWLTAGASTIGADGSRVAVGGHSAGGNLSAAACLLAARRGEPQVRGLIVDYAPLDLVTPPHAKLGDAGGPGAADLASVGARFNAWYLPTPADGSDELASPVLAEDLSGLPPTLVITAEHDLLRAEGGLFAARLAGAGVAVEHVDVPGSGHGFTHVGPEEHAAAAWGRMAEFLRRVLGDGRAGERL</sequence>
<reference evidence="3 4" key="1">
    <citation type="submission" date="2019-07" db="EMBL/GenBank/DDBJ databases">
        <title>Whole genome shotgun sequence of Cellulomonas terrae NBRC 100819.</title>
        <authorList>
            <person name="Hosoyama A."/>
            <person name="Uohara A."/>
            <person name="Ohji S."/>
            <person name="Ichikawa N."/>
        </authorList>
    </citation>
    <scope>NUCLEOTIDE SEQUENCE [LARGE SCALE GENOMIC DNA]</scope>
    <source>
        <strain evidence="3 4">NBRC 100819</strain>
    </source>
</reference>
<dbReference type="RefSeq" id="WP_146848060.1">
    <property type="nucleotide sequence ID" value="NZ_BJWH01000047.1"/>
</dbReference>
<evidence type="ECO:0000313" key="3">
    <source>
        <dbReference type="EMBL" id="GEM00466.1"/>
    </source>
</evidence>
<dbReference type="InterPro" id="IPR029058">
    <property type="entry name" value="AB_hydrolase_fold"/>
</dbReference>
<dbReference type="OrthoDB" id="9803828at2"/>
<organism evidence="3 4">
    <name type="scientific">Cellulomonas terrae</name>
    <dbReference type="NCBI Taxonomy" id="311234"/>
    <lineage>
        <taxon>Bacteria</taxon>
        <taxon>Bacillati</taxon>
        <taxon>Actinomycetota</taxon>
        <taxon>Actinomycetes</taxon>
        <taxon>Micrococcales</taxon>
        <taxon>Cellulomonadaceae</taxon>
        <taxon>Cellulomonas</taxon>
    </lineage>
</organism>
<dbReference type="PANTHER" id="PTHR48081">
    <property type="entry name" value="AB HYDROLASE SUPERFAMILY PROTEIN C4A8.06C"/>
    <property type="match status" value="1"/>
</dbReference>
<dbReference type="Pfam" id="PF07859">
    <property type="entry name" value="Abhydrolase_3"/>
    <property type="match status" value="1"/>
</dbReference>
<evidence type="ECO:0000259" key="2">
    <source>
        <dbReference type="Pfam" id="PF07859"/>
    </source>
</evidence>
<feature type="domain" description="Alpha/beta hydrolase fold-3" evidence="2">
    <location>
        <begin position="69"/>
        <end position="276"/>
    </location>
</feature>
<proteinExistence type="predicted"/>
<dbReference type="AlphaFoldDB" id="A0A511JRK6"/>
<keyword evidence="1" id="KW-0378">Hydrolase</keyword>